<name>A0AB36KVY6_PSEUB</name>
<evidence type="ECO:0000313" key="2">
    <source>
        <dbReference type="Proteomes" id="UP000189855"/>
    </source>
</evidence>
<organism evidence="1 2">
    <name type="scientific">Pseudomonas syringae pv. tomato</name>
    <dbReference type="NCBI Taxonomy" id="323"/>
    <lineage>
        <taxon>Bacteria</taxon>
        <taxon>Pseudomonadati</taxon>
        <taxon>Pseudomonadota</taxon>
        <taxon>Gammaproteobacteria</taxon>
        <taxon>Pseudomonadales</taxon>
        <taxon>Pseudomonadaceae</taxon>
        <taxon>Pseudomonas</taxon>
    </lineage>
</organism>
<evidence type="ECO:0008006" key="3">
    <source>
        <dbReference type="Google" id="ProtNLM"/>
    </source>
</evidence>
<proteinExistence type="predicted"/>
<comment type="caution">
    <text evidence="1">The sequence shown here is derived from an EMBL/GenBank/DDBJ whole genome shotgun (WGS) entry which is preliminary data.</text>
</comment>
<reference evidence="1 2" key="1">
    <citation type="journal article" date="2017" name="Mol. Ecol.">
        <title>Adaptation of the pathogen, Pseudomonas syringae, during experimental evolution on a native vs. alternative host plant.</title>
        <authorList>
            <person name="Meaden S."/>
            <person name="Koskella B."/>
        </authorList>
    </citation>
    <scope>NUCLEOTIDE SEQUENCE [LARGE SCALE GENOMIC DNA]</scope>
    <source>
        <strain evidence="1 2">PT23</strain>
    </source>
</reference>
<protein>
    <recommendedName>
        <fullName evidence="3">DUF1534 domain-containing protein</fullName>
    </recommendedName>
</protein>
<evidence type="ECO:0000313" key="1">
    <source>
        <dbReference type="EMBL" id="OPE58838.1"/>
    </source>
</evidence>
<gene>
    <name evidence="1" type="ORF">BTW15_17640</name>
</gene>
<dbReference type="AlphaFoldDB" id="A0AB36KVY6"/>
<sequence length="91" mass="10246">MPTRSVGTIVFLRTPIVPHAPAWECISGRSASNLDQRCGEVCDAERHELHANAERRHDSVLTDAYRSSRSGVGMHFRTLCVQSRPKMRRSV</sequence>
<dbReference type="Proteomes" id="UP000189855">
    <property type="component" value="Unassembled WGS sequence"/>
</dbReference>
<dbReference type="EMBL" id="MSDS01000020">
    <property type="protein sequence ID" value="OPE58838.1"/>
    <property type="molecule type" value="Genomic_DNA"/>
</dbReference>
<accession>A0AB36KVY6</accession>